<dbReference type="OrthoDB" id="6022300at2759"/>
<evidence type="ECO:0000313" key="6">
    <source>
        <dbReference type="WormBase" id="SRAE_1000145100"/>
    </source>
</evidence>
<evidence type="ECO:0000313" key="3">
    <source>
        <dbReference type="EMBL" id="CEF63187.1"/>
    </source>
</evidence>
<keyword evidence="4" id="KW-1185">Reference proteome</keyword>
<dbReference type="EMBL" id="LN609528">
    <property type="protein sequence ID" value="CEF63187.1"/>
    <property type="molecule type" value="Genomic_DNA"/>
</dbReference>
<dbReference type="InterPro" id="IPR004827">
    <property type="entry name" value="bZIP"/>
</dbReference>
<dbReference type="WormBase" id="SRAE_1000145100">
    <property type="protein sequence ID" value="SRP07788"/>
    <property type="gene ID" value="WBGene00258057"/>
</dbReference>
<proteinExistence type="predicted"/>
<evidence type="ECO:0000313" key="5">
    <source>
        <dbReference type="WBParaSite" id="SRAE_1000145100.1"/>
    </source>
</evidence>
<gene>
    <name evidence="3 5 6" type="ORF">SRAE_1000145100</name>
</gene>
<dbReference type="RefSeq" id="XP_024502389.1">
    <property type="nucleotide sequence ID" value="XM_024648408.1"/>
</dbReference>
<reference evidence="3" key="2">
    <citation type="submission" date="2014-09" db="EMBL/GenBank/DDBJ databases">
        <authorList>
            <person name="Aslett A.Martin."/>
        </authorList>
    </citation>
    <scope>NUCLEOTIDE SEQUENCE</scope>
    <source>
        <strain evidence="3">ED321 Heterogonic</strain>
    </source>
</reference>
<evidence type="ECO:0000259" key="2">
    <source>
        <dbReference type="Pfam" id="PF07716"/>
    </source>
</evidence>
<organism evidence="3">
    <name type="scientific">Strongyloides ratti</name>
    <name type="common">Parasitic roundworm</name>
    <dbReference type="NCBI Taxonomy" id="34506"/>
    <lineage>
        <taxon>Eukaryota</taxon>
        <taxon>Metazoa</taxon>
        <taxon>Ecdysozoa</taxon>
        <taxon>Nematoda</taxon>
        <taxon>Chromadorea</taxon>
        <taxon>Rhabditida</taxon>
        <taxon>Tylenchina</taxon>
        <taxon>Panagrolaimomorpha</taxon>
        <taxon>Strongyloidoidea</taxon>
        <taxon>Strongyloididae</taxon>
        <taxon>Strongyloides</taxon>
    </lineage>
</organism>
<dbReference type="AlphaFoldDB" id="A0A090L538"/>
<reference evidence="5" key="3">
    <citation type="submission" date="2020-12" db="UniProtKB">
        <authorList>
            <consortium name="WormBaseParasite"/>
        </authorList>
    </citation>
    <scope>IDENTIFICATION</scope>
</reference>
<dbReference type="WBParaSite" id="SRAE_1000145100.1">
    <property type="protein sequence ID" value="SRAE_1000145100.1"/>
    <property type="gene ID" value="WBGene00258057"/>
</dbReference>
<dbReference type="GO" id="GO:0003700">
    <property type="term" value="F:DNA-binding transcription factor activity"/>
    <property type="evidence" value="ECO:0007669"/>
    <property type="project" value="InterPro"/>
</dbReference>
<dbReference type="SUPFAM" id="SSF57959">
    <property type="entry name" value="Leucine zipper domain"/>
    <property type="match status" value="1"/>
</dbReference>
<sequence length="199" mass="22995">MTSTLVPYKNTFLQKNDINNSPLYSFKQTIQSPLNFNTPYTITTSLYNLLALQNSNTKSPNLCFLNSTNLDVNHETTISKSKNIFISEPSKISFENKPIVVFSSSSENDVSDNYSSATSRRSSFSQNSPRKRIGKNELLSRDLSESVTIKRSTIKSDIHKHKKSMIRDDAYWERRRRNNDAAKRSRDSRRKKVRIIIKY</sequence>
<evidence type="ECO:0000313" key="4">
    <source>
        <dbReference type="Proteomes" id="UP000035682"/>
    </source>
</evidence>
<feature type="compositionally biased region" description="Low complexity" evidence="1">
    <location>
        <begin position="111"/>
        <end position="128"/>
    </location>
</feature>
<feature type="domain" description="BZIP" evidence="2">
    <location>
        <begin position="167"/>
        <end position="192"/>
    </location>
</feature>
<name>A0A090L538_STRRB</name>
<dbReference type="InterPro" id="IPR046347">
    <property type="entry name" value="bZIP_sf"/>
</dbReference>
<dbReference type="CDD" id="cd14695">
    <property type="entry name" value="bZIP_HLF"/>
    <property type="match status" value="1"/>
</dbReference>
<dbReference type="Proteomes" id="UP000035682">
    <property type="component" value="Unplaced"/>
</dbReference>
<dbReference type="Pfam" id="PF07716">
    <property type="entry name" value="bZIP_2"/>
    <property type="match status" value="1"/>
</dbReference>
<dbReference type="CTD" id="36375552"/>
<dbReference type="GeneID" id="36375552"/>
<evidence type="ECO:0000256" key="1">
    <source>
        <dbReference type="SAM" id="MobiDB-lite"/>
    </source>
</evidence>
<accession>A0A090L538</accession>
<reference evidence="4" key="1">
    <citation type="submission" date="2014-09" db="EMBL/GenBank/DDBJ databases">
        <authorList>
            <person name="Martin A.A."/>
        </authorList>
    </citation>
    <scope>NUCLEOTIDE SEQUENCE</scope>
    <source>
        <strain evidence="4">ED321</strain>
    </source>
</reference>
<protein>
    <submittedName>
        <fullName evidence="3 5">Basic-leucine zipper domain-containing protein</fullName>
    </submittedName>
</protein>
<feature type="region of interest" description="Disordered" evidence="1">
    <location>
        <begin position="106"/>
        <end position="131"/>
    </location>
</feature>
<dbReference type="Gene3D" id="1.20.5.170">
    <property type="match status" value="1"/>
</dbReference>
<dbReference type="STRING" id="34506.A0A090L538"/>